<proteinExistence type="predicted"/>
<evidence type="ECO:0000313" key="2">
    <source>
        <dbReference type="Proteomes" id="UP001163603"/>
    </source>
</evidence>
<dbReference type="EMBL" id="CM047738">
    <property type="protein sequence ID" value="KAJ0046830.1"/>
    <property type="molecule type" value="Genomic_DNA"/>
</dbReference>
<comment type="caution">
    <text evidence="1">The sequence shown here is derived from an EMBL/GenBank/DDBJ whole genome shotgun (WGS) entry which is preliminary data.</text>
</comment>
<organism evidence="1 2">
    <name type="scientific">Pistacia integerrima</name>
    <dbReference type="NCBI Taxonomy" id="434235"/>
    <lineage>
        <taxon>Eukaryota</taxon>
        <taxon>Viridiplantae</taxon>
        <taxon>Streptophyta</taxon>
        <taxon>Embryophyta</taxon>
        <taxon>Tracheophyta</taxon>
        <taxon>Spermatophyta</taxon>
        <taxon>Magnoliopsida</taxon>
        <taxon>eudicotyledons</taxon>
        <taxon>Gunneridae</taxon>
        <taxon>Pentapetalae</taxon>
        <taxon>rosids</taxon>
        <taxon>malvids</taxon>
        <taxon>Sapindales</taxon>
        <taxon>Anacardiaceae</taxon>
        <taxon>Pistacia</taxon>
    </lineage>
</organism>
<keyword evidence="2" id="KW-1185">Reference proteome</keyword>
<name>A0ACC0Z6N3_9ROSI</name>
<dbReference type="Proteomes" id="UP001163603">
    <property type="component" value="Chromosome 3"/>
</dbReference>
<sequence>MEESFSSGLRNWEDMNLDILWKIFSNVSSSDLSLIVTRVCQSWQLGCWQVLCWTESTIDLGVIKHPLQKLNVSTMKLLKSIFEDQGGRGIYLEHWRSSVETIEIPGDMEISDDHLLYIAERTTGLKRLILSEPSQITGTGLMKAMCNWKNFRFIHLKQVNYSYFSQIVDKIIQNSSALEMVGIRMNDLPSGKDSRTSIMIDKILDKMKYGSGFVQTNGFISASFYNFDSKVIEPSPDYAGLYYSYPFEATLKMKGEEVDKKGSNEDDDKAGRDSIFLDNKTRPQRSGPVLVCVFFQ</sequence>
<gene>
    <name evidence="1" type="ORF">Pint_04414</name>
</gene>
<evidence type="ECO:0000313" key="1">
    <source>
        <dbReference type="EMBL" id="KAJ0046830.1"/>
    </source>
</evidence>
<accession>A0ACC0Z6N3</accession>
<reference evidence="2" key="1">
    <citation type="journal article" date="2023" name="G3 (Bethesda)">
        <title>Genome assembly and association tests identify interacting loci associated with vigor, precocity, and sex in interspecific pistachio rootstocks.</title>
        <authorList>
            <person name="Palmer W."/>
            <person name="Jacygrad E."/>
            <person name="Sagayaradj S."/>
            <person name="Cavanaugh K."/>
            <person name="Han R."/>
            <person name="Bertier L."/>
            <person name="Beede B."/>
            <person name="Kafkas S."/>
            <person name="Golino D."/>
            <person name="Preece J."/>
            <person name="Michelmore R."/>
        </authorList>
    </citation>
    <scope>NUCLEOTIDE SEQUENCE [LARGE SCALE GENOMIC DNA]</scope>
</reference>
<protein>
    <submittedName>
        <fullName evidence="1">Uncharacterized protein</fullName>
    </submittedName>
</protein>